<dbReference type="Gene3D" id="3.40.50.300">
    <property type="entry name" value="P-loop containing nucleotide triphosphate hydrolases"/>
    <property type="match status" value="1"/>
</dbReference>
<dbReference type="InterPro" id="IPR001851">
    <property type="entry name" value="ABC_transp_permease"/>
</dbReference>
<keyword evidence="3 6" id="KW-0812">Transmembrane</keyword>
<evidence type="ECO:0000256" key="2">
    <source>
        <dbReference type="ARBA" id="ARBA00022475"/>
    </source>
</evidence>
<proteinExistence type="predicted"/>
<name>A0AAI8MFP3_9BRAD</name>
<protein>
    <submittedName>
        <fullName evidence="7">ABC tranpsorter</fullName>
    </submittedName>
</protein>
<dbReference type="Pfam" id="PF02653">
    <property type="entry name" value="BPD_transp_2"/>
    <property type="match status" value="1"/>
</dbReference>
<evidence type="ECO:0000256" key="5">
    <source>
        <dbReference type="ARBA" id="ARBA00023136"/>
    </source>
</evidence>
<dbReference type="RefSeq" id="WP_015687010.1">
    <property type="nucleotide sequence ID" value="NC_017082.1"/>
</dbReference>
<evidence type="ECO:0000313" key="8">
    <source>
        <dbReference type="Proteomes" id="UP000007886"/>
    </source>
</evidence>
<dbReference type="InterPro" id="IPR027417">
    <property type="entry name" value="P-loop_NTPase"/>
</dbReference>
<keyword evidence="8" id="KW-1185">Reference proteome</keyword>
<dbReference type="AlphaFoldDB" id="A0AAI8MFP3"/>
<dbReference type="Proteomes" id="UP000007886">
    <property type="component" value="Chromosome"/>
</dbReference>
<dbReference type="GO" id="GO:0005886">
    <property type="term" value="C:plasma membrane"/>
    <property type="evidence" value="ECO:0007669"/>
    <property type="project" value="UniProtKB-SubCell"/>
</dbReference>
<keyword evidence="4 6" id="KW-1133">Transmembrane helix</keyword>
<feature type="transmembrane region" description="Helical" evidence="6">
    <location>
        <begin position="62"/>
        <end position="83"/>
    </location>
</feature>
<reference evidence="7 8" key="1">
    <citation type="journal article" date="2012" name="Microbes Environ.">
        <title>Complete genome sequence of Bradyrhizobium sp. S23321: insights into symbiosis evolution in soil oligotrophs.</title>
        <authorList>
            <person name="Okubo T."/>
            <person name="Tsukui T."/>
            <person name="Maita H."/>
            <person name="Okamoto S."/>
            <person name="Oshima K."/>
            <person name="Fujisawa T."/>
            <person name="Saito A."/>
            <person name="Futamata H."/>
            <person name="Hattori R."/>
            <person name="Shimomura Y."/>
            <person name="Haruta S."/>
            <person name="Morimoto S."/>
            <person name="Wang Y."/>
            <person name="Sakai Y."/>
            <person name="Hattori M."/>
            <person name="Aizawa S."/>
            <person name="Nagashima K.V.P."/>
            <person name="Masuda S."/>
            <person name="Hattori T."/>
            <person name="Yamashita A."/>
            <person name="Bao Z."/>
            <person name="Hayatsu M."/>
            <person name="Kajiya-Kanegae H."/>
            <person name="Yoshinaga I."/>
            <person name="Sakamoto K."/>
            <person name="Toyota K."/>
            <person name="Nakao M."/>
            <person name="Kohara M."/>
            <person name="Anda M."/>
            <person name="Niwa R."/>
            <person name="Jung-Hwan P."/>
            <person name="Sameshima-Saito R."/>
            <person name="Tokuda S."/>
            <person name="Yamamoto S."/>
            <person name="Yamamoto S."/>
            <person name="Yokoyama T."/>
            <person name="Akutsu T."/>
            <person name="Nakamura Y."/>
            <person name="Nakahira-Yanaka Y."/>
            <person name="Takada Hoshino Y."/>
            <person name="Hirakawa H."/>
            <person name="Mitsui H."/>
            <person name="Terasawa K."/>
            <person name="Itakura M."/>
            <person name="Sato S."/>
            <person name="Ikeda-Ohtsubo W."/>
            <person name="Sakakura N."/>
            <person name="Kaminuma E."/>
            <person name="Minamisawa K."/>
        </authorList>
    </citation>
    <scope>NUCLEOTIDE SEQUENCE [LARGE SCALE GENOMIC DNA]</scope>
    <source>
        <strain evidence="7 8">S23321</strain>
    </source>
</reference>
<feature type="transmembrane region" description="Helical" evidence="6">
    <location>
        <begin position="38"/>
        <end position="55"/>
    </location>
</feature>
<evidence type="ECO:0000256" key="4">
    <source>
        <dbReference type="ARBA" id="ARBA00022989"/>
    </source>
</evidence>
<feature type="transmembrane region" description="Helical" evidence="6">
    <location>
        <begin position="89"/>
        <end position="106"/>
    </location>
</feature>
<evidence type="ECO:0000256" key="3">
    <source>
        <dbReference type="ARBA" id="ARBA00022692"/>
    </source>
</evidence>
<keyword evidence="2" id="KW-1003">Cell membrane</keyword>
<dbReference type="PANTHER" id="PTHR30482">
    <property type="entry name" value="HIGH-AFFINITY BRANCHED-CHAIN AMINO ACID TRANSPORT SYSTEM PERMEASE"/>
    <property type="match status" value="1"/>
</dbReference>
<dbReference type="GO" id="GO:0015658">
    <property type="term" value="F:branched-chain amino acid transmembrane transporter activity"/>
    <property type="evidence" value="ECO:0007669"/>
    <property type="project" value="InterPro"/>
</dbReference>
<comment type="subcellular location">
    <subcellularLocation>
        <location evidence="1">Cell membrane</location>
        <topology evidence="1">Multi-pass membrane protein</topology>
    </subcellularLocation>
</comment>
<evidence type="ECO:0000256" key="1">
    <source>
        <dbReference type="ARBA" id="ARBA00004651"/>
    </source>
</evidence>
<evidence type="ECO:0000313" key="7">
    <source>
        <dbReference type="EMBL" id="BAL77731.1"/>
    </source>
</evidence>
<dbReference type="SUPFAM" id="SSF52540">
    <property type="entry name" value="P-loop containing nucleoside triphosphate hydrolases"/>
    <property type="match status" value="1"/>
</dbReference>
<gene>
    <name evidence="7" type="ORF">S23_45370</name>
</gene>
<sequence>MLSGLVNKGRCLRSKYCRAGIAGALYTFQTRFISPSPFGIGQSFTLLIVAILGGATYPSGAVVGAVLVAAINLALQTLFFGLIDRVGPIEPVIFGMLLIILLLKWPDGIWSAIEARLSRVVLTAPATGPERAPVRTAAGGIGEVPLLELIDVNKSFGGIQASRHLSLKVSAGQIVGLIGSNGAARARPSM</sequence>
<dbReference type="PANTHER" id="PTHR30482:SF10">
    <property type="entry name" value="HIGH-AFFINITY BRANCHED-CHAIN AMINO ACID TRANSPORT PROTEIN BRAE"/>
    <property type="match status" value="1"/>
</dbReference>
<dbReference type="EMBL" id="AP012279">
    <property type="protein sequence ID" value="BAL77731.1"/>
    <property type="molecule type" value="Genomic_DNA"/>
</dbReference>
<evidence type="ECO:0000256" key="6">
    <source>
        <dbReference type="SAM" id="Phobius"/>
    </source>
</evidence>
<organism evidence="7 8">
    <name type="scientific">Bradyrhizobium cosmicum</name>
    <dbReference type="NCBI Taxonomy" id="1404864"/>
    <lineage>
        <taxon>Bacteria</taxon>
        <taxon>Pseudomonadati</taxon>
        <taxon>Pseudomonadota</taxon>
        <taxon>Alphaproteobacteria</taxon>
        <taxon>Hyphomicrobiales</taxon>
        <taxon>Nitrobacteraceae</taxon>
        <taxon>Bradyrhizobium</taxon>
    </lineage>
</organism>
<dbReference type="KEGG" id="brs:S23_45370"/>
<keyword evidence="5 6" id="KW-0472">Membrane</keyword>
<dbReference type="InterPro" id="IPR043428">
    <property type="entry name" value="LivM-like"/>
</dbReference>
<accession>A0AAI8MFP3</accession>